<dbReference type="GO" id="GO:0003911">
    <property type="term" value="F:DNA ligase (NAD+) activity"/>
    <property type="evidence" value="ECO:0007669"/>
    <property type="project" value="UniProtKB-UniRule"/>
</dbReference>
<dbReference type="InterPro" id="IPR003583">
    <property type="entry name" value="Hlx-hairpin-Hlx_DNA-bd_motif"/>
</dbReference>
<dbReference type="Gene3D" id="3.30.470.30">
    <property type="entry name" value="DNA ligase/mRNA capping enzyme"/>
    <property type="match status" value="1"/>
</dbReference>
<evidence type="ECO:0000256" key="14">
    <source>
        <dbReference type="HAMAP-Rule" id="MF_01588"/>
    </source>
</evidence>
<dbReference type="SUPFAM" id="SSF52113">
    <property type="entry name" value="BRCT domain"/>
    <property type="match status" value="1"/>
</dbReference>
<dbReference type="NCBIfam" id="NF005932">
    <property type="entry name" value="PRK07956.1"/>
    <property type="match status" value="1"/>
</dbReference>
<dbReference type="InterPro" id="IPR033136">
    <property type="entry name" value="DNA_ligase_CS"/>
</dbReference>
<dbReference type="Gene3D" id="3.40.50.10190">
    <property type="entry name" value="BRCT domain"/>
    <property type="match status" value="1"/>
</dbReference>
<feature type="binding site" evidence="14">
    <location>
        <position position="459"/>
    </location>
    <ligand>
        <name>Zn(2+)</name>
        <dbReference type="ChEBI" id="CHEBI:29105"/>
    </ligand>
</feature>
<dbReference type="HAMAP" id="MF_01588">
    <property type="entry name" value="DNA_ligase_A"/>
    <property type="match status" value="1"/>
</dbReference>
<dbReference type="SMART" id="SM00532">
    <property type="entry name" value="LIGANc"/>
    <property type="match status" value="1"/>
</dbReference>
<dbReference type="GO" id="GO:0003677">
    <property type="term" value="F:DNA binding"/>
    <property type="evidence" value="ECO:0007669"/>
    <property type="project" value="InterPro"/>
</dbReference>
<dbReference type="NCBIfam" id="TIGR00575">
    <property type="entry name" value="dnlj"/>
    <property type="match status" value="1"/>
</dbReference>
<evidence type="ECO:0000256" key="9">
    <source>
        <dbReference type="ARBA" id="ARBA00022842"/>
    </source>
</evidence>
<comment type="similarity">
    <text evidence="13 14">Belongs to the NAD-dependent DNA ligase family. LigA subfamily.</text>
</comment>
<evidence type="ECO:0000256" key="10">
    <source>
        <dbReference type="ARBA" id="ARBA00023027"/>
    </source>
</evidence>
<dbReference type="InterPro" id="IPR018239">
    <property type="entry name" value="DNA_ligase_AS"/>
</dbReference>
<dbReference type="GO" id="GO:0006281">
    <property type="term" value="P:DNA repair"/>
    <property type="evidence" value="ECO:0007669"/>
    <property type="project" value="UniProtKB-KW"/>
</dbReference>
<dbReference type="Gene3D" id="6.20.10.30">
    <property type="match status" value="1"/>
</dbReference>
<dbReference type="STRING" id="1802689.A3F25_01435"/>
<evidence type="ECO:0000256" key="8">
    <source>
        <dbReference type="ARBA" id="ARBA00022833"/>
    </source>
</evidence>
<dbReference type="PIRSF" id="PIRSF001604">
    <property type="entry name" value="LigA"/>
    <property type="match status" value="1"/>
</dbReference>
<dbReference type="CDD" id="cd00114">
    <property type="entry name" value="LIGANc"/>
    <property type="match status" value="1"/>
</dbReference>
<dbReference type="SUPFAM" id="SSF50249">
    <property type="entry name" value="Nucleic acid-binding proteins"/>
    <property type="match status" value="1"/>
</dbReference>
<dbReference type="InterPro" id="IPR001679">
    <property type="entry name" value="DNA_ligase"/>
</dbReference>
<dbReference type="GO" id="GO:0005829">
    <property type="term" value="C:cytosol"/>
    <property type="evidence" value="ECO:0007669"/>
    <property type="project" value="TreeGrafter"/>
</dbReference>
<dbReference type="GO" id="GO:0006260">
    <property type="term" value="P:DNA replication"/>
    <property type="evidence" value="ECO:0007669"/>
    <property type="project" value="UniProtKB-KW"/>
</dbReference>
<accession>A0A1F8G3I6</accession>
<comment type="caution">
    <text evidence="17">The sequence shown here is derived from an EMBL/GenBank/DDBJ whole genome shotgun (WGS) entry which is preliminary data.</text>
</comment>
<dbReference type="Gene3D" id="2.40.50.140">
    <property type="entry name" value="Nucleic acid-binding proteins"/>
    <property type="match status" value="1"/>
</dbReference>
<dbReference type="FunFam" id="1.10.150.20:FF:000007">
    <property type="entry name" value="DNA ligase"/>
    <property type="match status" value="1"/>
</dbReference>
<evidence type="ECO:0000256" key="13">
    <source>
        <dbReference type="ARBA" id="ARBA00060881"/>
    </source>
</evidence>
<reference evidence="17 18" key="1">
    <citation type="journal article" date="2016" name="Nat. Commun.">
        <title>Thousands of microbial genomes shed light on interconnected biogeochemical processes in an aquifer system.</title>
        <authorList>
            <person name="Anantharaman K."/>
            <person name="Brown C.T."/>
            <person name="Hug L.A."/>
            <person name="Sharon I."/>
            <person name="Castelle C.J."/>
            <person name="Probst A.J."/>
            <person name="Thomas B.C."/>
            <person name="Singh A."/>
            <person name="Wilkins M.J."/>
            <person name="Karaoz U."/>
            <person name="Brodie E.L."/>
            <person name="Williams K.H."/>
            <person name="Hubbard S.S."/>
            <person name="Banfield J.F."/>
        </authorList>
    </citation>
    <scope>NUCLEOTIDE SEQUENCE [LARGE SCALE GENOMIC DNA]</scope>
</reference>
<dbReference type="GO" id="GO:0046872">
    <property type="term" value="F:metal ion binding"/>
    <property type="evidence" value="ECO:0007669"/>
    <property type="project" value="UniProtKB-KW"/>
</dbReference>
<evidence type="ECO:0000256" key="7">
    <source>
        <dbReference type="ARBA" id="ARBA00022763"/>
    </source>
</evidence>
<evidence type="ECO:0000256" key="3">
    <source>
        <dbReference type="ARBA" id="ARBA00013308"/>
    </source>
</evidence>
<proteinExistence type="inferred from homology"/>
<dbReference type="FunFam" id="1.10.287.610:FF:000002">
    <property type="entry name" value="DNA ligase"/>
    <property type="match status" value="1"/>
</dbReference>
<keyword evidence="10 14" id="KW-0520">NAD</keyword>
<keyword evidence="9 14" id="KW-0460">Magnesium</keyword>
<protein>
    <recommendedName>
        <fullName evidence="3 14">DNA ligase</fullName>
        <ecNumber evidence="2 14">6.5.1.2</ecNumber>
    </recommendedName>
    <alternativeName>
        <fullName evidence="14">Polydeoxyribonucleotide synthase [NAD(+)]</fullName>
    </alternativeName>
</protein>
<evidence type="ECO:0000256" key="15">
    <source>
        <dbReference type="RuleBase" id="RU000618"/>
    </source>
</evidence>
<comment type="cofactor">
    <cofactor evidence="14">
        <name>Mg(2+)</name>
        <dbReference type="ChEBI" id="CHEBI:18420"/>
    </cofactor>
    <cofactor evidence="14">
        <name>Mn(2+)</name>
        <dbReference type="ChEBI" id="CHEBI:29035"/>
    </cofactor>
</comment>
<feature type="active site" description="N6-AMP-lysine intermediate" evidence="14">
    <location>
        <position position="134"/>
    </location>
</feature>
<dbReference type="PANTHER" id="PTHR23389:SF9">
    <property type="entry name" value="DNA LIGASE"/>
    <property type="match status" value="1"/>
</dbReference>
<dbReference type="CDD" id="cd17748">
    <property type="entry name" value="BRCT_DNA_ligase_like"/>
    <property type="match status" value="1"/>
</dbReference>
<feature type="binding site" evidence="14">
    <location>
        <position position="436"/>
    </location>
    <ligand>
        <name>Zn(2+)</name>
        <dbReference type="ChEBI" id="CHEBI:29105"/>
    </ligand>
</feature>
<evidence type="ECO:0000313" key="18">
    <source>
        <dbReference type="Proteomes" id="UP000177478"/>
    </source>
</evidence>
<dbReference type="InterPro" id="IPR041663">
    <property type="entry name" value="DisA/LigA_HHH"/>
</dbReference>
<keyword evidence="8 14" id="KW-0862">Zinc</keyword>
<dbReference type="InterPro" id="IPR004149">
    <property type="entry name" value="Znf_DNAligase_C4"/>
</dbReference>
<feature type="binding site" evidence="14">
    <location>
        <position position="454"/>
    </location>
    <ligand>
        <name>Zn(2+)</name>
        <dbReference type="ChEBI" id="CHEBI:29105"/>
    </ligand>
</feature>
<evidence type="ECO:0000256" key="12">
    <source>
        <dbReference type="ARBA" id="ARBA00034005"/>
    </source>
</evidence>
<dbReference type="InterPro" id="IPR010994">
    <property type="entry name" value="RuvA_2-like"/>
</dbReference>
<keyword evidence="7 14" id="KW-0227">DNA damage</keyword>
<dbReference type="SUPFAM" id="SSF47781">
    <property type="entry name" value="RuvA domain 2-like"/>
    <property type="match status" value="1"/>
</dbReference>
<feature type="domain" description="BRCT" evidence="16">
    <location>
        <begin position="617"/>
        <end position="687"/>
    </location>
</feature>
<dbReference type="Pfam" id="PF00533">
    <property type="entry name" value="BRCT"/>
    <property type="match status" value="1"/>
</dbReference>
<evidence type="ECO:0000256" key="5">
    <source>
        <dbReference type="ARBA" id="ARBA00022705"/>
    </source>
</evidence>
<dbReference type="PROSITE" id="PS01056">
    <property type="entry name" value="DNA_LIGASE_N2"/>
    <property type="match status" value="1"/>
</dbReference>
<dbReference type="FunFam" id="1.10.150.20:FF:000006">
    <property type="entry name" value="DNA ligase"/>
    <property type="match status" value="1"/>
</dbReference>
<gene>
    <name evidence="14" type="primary">ligA</name>
    <name evidence="17" type="ORF">A3F25_01435</name>
</gene>
<keyword evidence="4 14" id="KW-0436">Ligase</keyword>
<feature type="binding site" evidence="14">
    <location>
        <begin position="37"/>
        <end position="41"/>
    </location>
    <ligand>
        <name>NAD(+)</name>
        <dbReference type="ChEBI" id="CHEBI:57540"/>
    </ligand>
</feature>
<dbReference type="Pfam" id="PF03119">
    <property type="entry name" value="DNA_ligase_ZBD"/>
    <property type="match status" value="1"/>
</dbReference>
<feature type="binding site" evidence="14">
    <location>
        <position position="342"/>
    </location>
    <ligand>
        <name>NAD(+)</name>
        <dbReference type="ChEBI" id="CHEBI:57540"/>
    </ligand>
</feature>
<dbReference type="SMART" id="SM00292">
    <property type="entry name" value="BRCT"/>
    <property type="match status" value="1"/>
</dbReference>
<dbReference type="Gene3D" id="1.10.150.20">
    <property type="entry name" value="5' to 3' exonuclease, C-terminal subdomain"/>
    <property type="match status" value="2"/>
</dbReference>
<feature type="binding site" evidence="14">
    <location>
        <position position="132"/>
    </location>
    <ligand>
        <name>NAD(+)</name>
        <dbReference type="ChEBI" id="CHEBI:57540"/>
    </ligand>
</feature>
<dbReference type="PANTHER" id="PTHR23389">
    <property type="entry name" value="CHROMOSOME TRANSMISSION FIDELITY FACTOR 18"/>
    <property type="match status" value="1"/>
</dbReference>
<dbReference type="InterPro" id="IPR001357">
    <property type="entry name" value="BRCT_dom"/>
</dbReference>
<evidence type="ECO:0000259" key="16">
    <source>
        <dbReference type="PROSITE" id="PS50172"/>
    </source>
</evidence>
<sequence length="697" mass="77563">MAEKPTPKERQRVVKLRQLIDYHRYQYHVLDQPEIADAAYDSLLRELSALEERYPDLVTPDSPTQRVGAEPLKQFNKFTHPQRMLSFNDAFNQLEMEKWLDRMARVLSETLPESGPARLSFSEKKLGGFYCELKIDGLAIELIYWSGLLVTGATRGDGLVGEEVTQNLKTIRAIPLHLEIGKLVPSESRDWKLEISEPLVVRGEVFINKKDFLRINQEQAVLGQAVYANPRNLAAGSVRQLDPKITASRRLDSFIYALPTDLGQTTHEQEHAILKQLGFKTNPHNRFCKDLAAVQEFRDYWEREREKLPYEIDGIVVTVNNNQVWQKLGVVGRAPRGGIAYKFAPREATTQVEDIIVGVGRTGVLTPVAILKPVLIGGTMVARATLHNEDEIERLGLKIGDTVIVGRAGDVIPDVKRVLIELRTGKEKKFHFPARCPACREPVERFVGMAAYRCINRECPAIKREAIYHLVAKGAFDVDGLGPKIIDQLMDSGLIRDGADLFALGEADLLNLERFAEKSASNTVKALAASKTITLPRFIYALGIPNVGEETANALAEHFTNLDKLAQADVEELQKVGDVGLVVARGIIEWFTLPTHQTLLVKFTKLGVKVLPFSSSRVSNKLVGKTFVFTGTLEKFSREQAEALVRRNGGGVSSSVSRETSYVVAGDESGSKYEKAEKLGVKIINEEEFVGLVGSLV</sequence>
<dbReference type="EMBL" id="MGKD01000020">
    <property type="protein sequence ID" value="OGN19358.1"/>
    <property type="molecule type" value="Genomic_DNA"/>
</dbReference>
<organism evidence="17 18">
    <name type="scientific">Candidatus Yanofskybacteria bacterium RIFCSPHIGHO2_12_FULL_45_19b</name>
    <dbReference type="NCBI Taxonomy" id="1802689"/>
    <lineage>
        <taxon>Bacteria</taxon>
        <taxon>Candidatus Yanofskyibacteriota</taxon>
    </lineage>
</organism>
<dbReference type="PROSITE" id="PS50172">
    <property type="entry name" value="BRCT"/>
    <property type="match status" value="1"/>
</dbReference>
<comment type="caution">
    <text evidence="14">Lacks conserved residue(s) required for the propagation of feature annotation.</text>
</comment>
<dbReference type="Pfam" id="PF03120">
    <property type="entry name" value="OB_DNA_ligase"/>
    <property type="match status" value="1"/>
</dbReference>
<dbReference type="InterPro" id="IPR036420">
    <property type="entry name" value="BRCT_dom_sf"/>
</dbReference>
<evidence type="ECO:0000313" key="17">
    <source>
        <dbReference type="EMBL" id="OGN19358.1"/>
    </source>
</evidence>
<keyword evidence="14" id="KW-0464">Manganese</keyword>
<comment type="function">
    <text evidence="1 14">DNA ligase that catalyzes the formation of phosphodiester linkages between 5'-phosphoryl and 3'-hydroxyl groups in double-stranded DNA using NAD as a coenzyme and as the energy source for the reaction. It is essential for DNA replication and repair of damaged DNA.</text>
</comment>
<name>A0A1F8G3I6_9BACT</name>
<dbReference type="PROSITE" id="PS01055">
    <property type="entry name" value="DNA_LIGASE_N1"/>
    <property type="match status" value="1"/>
</dbReference>
<dbReference type="Proteomes" id="UP000177478">
    <property type="component" value="Unassembled WGS sequence"/>
</dbReference>
<evidence type="ECO:0000256" key="6">
    <source>
        <dbReference type="ARBA" id="ARBA00022723"/>
    </source>
</evidence>
<evidence type="ECO:0000256" key="1">
    <source>
        <dbReference type="ARBA" id="ARBA00004067"/>
    </source>
</evidence>
<keyword evidence="6 14" id="KW-0479">Metal-binding</keyword>
<dbReference type="EC" id="6.5.1.2" evidence="2 14"/>
<keyword evidence="11 14" id="KW-0234">DNA repair</keyword>
<keyword evidence="5 14" id="KW-0235">DNA replication</keyword>
<dbReference type="Gene3D" id="1.10.287.610">
    <property type="entry name" value="Helix hairpin bin"/>
    <property type="match status" value="1"/>
</dbReference>
<dbReference type="InterPro" id="IPR013840">
    <property type="entry name" value="DNAligase_N"/>
</dbReference>
<dbReference type="AlphaFoldDB" id="A0A1F8G3I6"/>
<feature type="binding site" evidence="14">
    <location>
        <position position="155"/>
    </location>
    <ligand>
        <name>NAD(+)</name>
        <dbReference type="ChEBI" id="CHEBI:57540"/>
    </ligand>
</feature>
<evidence type="ECO:0000256" key="11">
    <source>
        <dbReference type="ARBA" id="ARBA00023204"/>
    </source>
</evidence>
<dbReference type="FunFam" id="2.40.50.140:FF:000012">
    <property type="entry name" value="DNA ligase"/>
    <property type="match status" value="1"/>
</dbReference>
<evidence type="ECO:0000256" key="4">
    <source>
        <dbReference type="ARBA" id="ARBA00022598"/>
    </source>
</evidence>
<dbReference type="InterPro" id="IPR013839">
    <property type="entry name" value="DNAligase_adenylation"/>
</dbReference>
<feature type="binding site" evidence="14">
    <location>
        <position position="204"/>
    </location>
    <ligand>
        <name>NAD(+)</name>
        <dbReference type="ChEBI" id="CHEBI:57540"/>
    </ligand>
</feature>
<dbReference type="SUPFAM" id="SSF56091">
    <property type="entry name" value="DNA ligase/mRNA capping enzyme, catalytic domain"/>
    <property type="match status" value="1"/>
</dbReference>
<comment type="catalytic activity">
    <reaction evidence="12 14 15">
        <text>NAD(+) + (deoxyribonucleotide)n-3'-hydroxyl + 5'-phospho-(deoxyribonucleotide)m = (deoxyribonucleotide)n+m + AMP + beta-nicotinamide D-nucleotide.</text>
        <dbReference type="EC" id="6.5.1.2"/>
    </reaction>
</comment>
<evidence type="ECO:0000256" key="2">
    <source>
        <dbReference type="ARBA" id="ARBA00012722"/>
    </source>
</evidence>
<dbReference type="InterPro" id="IPR012340">
    <property type="entry name" value="NA-bd_OB-fold"/>
</dbReference>
<feature type="binding site" evidence="14">
    <location>
        <begin position="86"/>
        <end position="87"/>
    </location>
    <ligand>
        <name>NAD(+)</name>
        <dbReference type="ChEBI" id="CHEBI:57540"/>
    </ligand>
</feature>
<dbReference type="InterPro" id="IPR004150">
    <property type="entry name" value="NAD_DNA_ligase_OB"/>
</dbReference>
<dbReference type="Pfam" id="PF01653">
    <property type="entry name" value="DNA_ligase_aden"/>
    <property type="match status" value="1"/>
</dbReference>
<feature type="binding site" evidence="14">
    <location>
        <position position="439"/>
    </location>
    <ligand>
        <name>Zn(2+)</name>
        <dbReference type="ChEBI" id="CHEBI:29105"/>
    </ligand>
</feature>
<dbReference type="Pfam" id="PF12826">
    <property type="entry name" value="HHH_2"/>
    <property type="match status" value="1"/>
</dbReference>
<dbReference type="SMART" id="SM00278">
    <property type="entry name" value="HhH1"/>
    <property type="match status" value="4"/>
</dbReference>